<gene>
    <name evidence="1" type="ORF">SAMN04488502_102182</name>
</gene>
<evidence type="ECO:0000313" key="2">
    <source>
        <dbReference type="Proteomes" id="UP000214880"/>
    </source>
</evidence>
<evidence type="ECO:0000313" key="1">
    <source>
        <dbReference type="EMBL" id="SDM10616.1"/>
    </source>
</evidence>
<sequence length="72" mass="8265">MAEYKKPKWAEPEIDVWEDAGDARPGGPEERPIIIGIGGGFFGCFPRQFSCRPRFFSCNPRRLCYPRPCFPI</sequence>
<dbReference type="EMBL" id="FNHB01000002">
    <property type="protein sequence ID" value="SDM10616.1"/>
    <property type="molecule type" value="Genomic_DNA"/>
</dbReference>
<keyword evidence="2" id="KW-1185">Reference proteome</keyword>
<dbReference type="STRING" id="146817.SAMN04488502_102182"/>
<proteinExistence type="predicted"/>
<dbReference type="AlphaFoldDB" id="A0A1G9QI10"/>
<dbReference type="Proteomes" id="UP000214880">
    <property type="component" value="Unassembled WGS sequence"/>
</dbReference>
<protein>
    <submittedName>
        <fullName evidence="1">Uncharacterized protein</fullName>
    </submittedName>
</protein>
<dbReference type="RefSeq" id="WP_092070452.1">
    <property type="nucleotide sequence ID" value="NZ_FNHB01000002.1"/>
</dbReference>
<organism evidence="1 2">
    <name type="scientific">Dendrosporobacter quercicolus</name>
    <dbReference type="NCBI Taxonomy" id="146817"/>
    <lineage>
        <taxon>Bacteria</taxon>
        <taxon>Bacillati</taxon>
        <taxon>Bacillota</taxon>
        <taxon>Negativicutes</taxon>
        <taxon>Selenomonadales</taxon>
        <taxon>Sporomusaceae</taxon>
        <taxon>Dendrosporobacter</taxon>
    </lineage>
</organism>
<accession>A0A1G9QI10</accession>
<name>A0A1G9QI10_9FIRM</name>
<reference evidence="1 2" key="1">
    <citation type="submission" date="2016-10" db="EMBL/GenBank/DDBJ databases">
        <authorList>
            <person name="de Groot N.N."/>
        </authorList>
    </citation>
    <scope>NUCLEOTIDE SEQUENCE [LARGE SCALE GENOMIC DNA]</scope>
    <source>
        <strain evidence="1 2">DSM 1736</strain>
    </source>
</reference>